<evidence type="ECO:0008006" key="2">
    <source>
        <dbReference type="Google" id="ProtNLM"/>
    </source>
</evidence>
<dbReference type="Proteomes" id="UP000886069">
    <property type="component" value="Unassembled WGS sequence"/>
</dbReference>
<reference evidence="1" key="1">
    <citation type="journal article" date="2020" name="mSystems">
        <title>Genome- and Community-Level Interaction Insights into Carbon Utilization and Element Cycling Functions of Hydrothermarchaeota in Hydrothermal Sediment.</title>
        <authorList>
            <person name="Zhou Z."/>
            <person name="Liu Y."/>
            <person name="Xu W."/>
            <person name="Pan J."/>
            <person name="Luo Z.H."/>
            <person name="Li M."/>
        </authorList>
    </citation>
    <scope>NUCLEOTIDE SEQUENCE [LARGE SCALE GENOMIC DNA]</scope>
    <source>
        <strain evidence="1">SpSt-1233</strain>
    </source>
</reference>
<organism evidence="1">
    <name type="scientific">Eiseniibacteriota bacterium</name>
    <dbReference type="NCBI Taxonomy" id="2212470"/>
    <lineage>
        <taxon>Bacteria</taxon>
        <taxon>Candidatus Eiseniibacteriota</taxon>
    </lineage>
</organism>
<evidence type="ECO:0000313" key="1">
    <source>
        <dbReference type="EMBL" id="HER44149.1"/>
    </source>
</evidence>
<dbReference type="EMBL" id="DSEC01000483">
    <property type="protein sequence ID" value="HER44149.1"/>
    <property type="molecule type" value="Genomic_DNA"/>
</dbReference>
<protein>
    <recommendedName>
        <fullName evidence="2">Rubrerythrin diiron-binding domain-containing protein</fullName>
    </recommendedName>
</protein>
<comment type="caution">
    <text evidence="1">The sequence shown here is derived from an EMBL/GenBank/DDBJ whole genome shotgun (WGS) entry which is preliminary data.</text>
</comment>
<name>A0A7V2F476_UNCEI</name>
<sequence>MAILQPSDIVEIGIEKEIKRRDFYALAAERFSDSAELAELFGKLRDWEEGHIKKFRKIRDEVKGGHYAESYPGEIHEYMAAVVDSDLYENLDAESFAREIKTPKDALDAGIGFEKDAILFFGGLAPFVDPKSKKVVEELIGEEQQHMIQLFEMKKKL</sequence>
<accession>A0A7V2F476</accession>
<dbReference type="CDD" id="cd01045">
    <property type="entry name" value="Ferritin_like_AB"/>
    <property type="match status" value="1"/>
</dbReference>
<proteinExistence type="predicted"/>
<dbReference type="SUPFAM" id="SSF47240">
    <property type="entry name" value="Ferritin-like"/>
    <property type="match status" value="1"/>
</dbReference>
<dbReference type="AlphaFoldDB" id="A0A7V2F476"/>
<dbReference type="InterPro" id="IPR012347">
    <property type="entry name" value="Ferritin-like"/>
</dbReference>
<dbReference type="InterPro" id="IPR009078">
    <property type="entry name" value="Ferritin-like_SF"/>
</dbReference>
<gene>
    <name evidence="1" type="ORF">ENO08_06790</name>
</gene>
<dbReference type="Gene3D" id="1.20.1260.10">
    <property type="match status" value="1"/>
</dbReference>